<evidence type="ECO:0000313" key="2">
    <source>
        <dbReference type="Proteomes" id="UP000663874"/>
    </source>
</evidence>
<dbReference type="EMBL" id="CAJOBE010014058">
    <property type="protein sequence ID" value="CAF4173234.1"/>
    <property type="molecule type" value="Genomic_DNA"/>
</dbReference>
<protein>
    <submittedName>
        <fullName evidence="1">Uncharacterized protein</fullName>
    </submittedName>
</protein>
<dbReference type="AlphaFoldDB" id="A0A820A9S8"/>
<evidence type="ECO:0000313" key="1">
    <source>
        <dbReference type="EMBL" id="CAF4173234.1"/>
    </source>
</evidence>
<organism evidence="1 2">
    <name type="scientific">Rotaria sordida</name>
    <dbReference type="NCBI Taxonomy" id="392033"/>
    <lineage>
        <taxon>Eukaryota</taxon>
        <taxon>Metazoa</taxon>
        <taxon>Spiralia</taxon>
        <taxon>Gnathifera</taxon>
        <taxon>Rotifera</taxon>
        <taxon>Eurotatoria</taxon>
        <taxon>Bdelloidea</taxon>
        <taxon>Philodinida</taxon>
        <taxon>Philodinidae</taxon>
        <taxon>Rotaria</taxon>
    </lineage>
</organism>
<reference evidence="1" key="1">
    <citation type="submission" date="2021-02" db="EMBL/GenBank/DDBJ databases">
        <authorList>
            <person name="Nowell W R."/>
        </authorList>
    </citation>
    <scope>NUCLEOTIDE SEQUENCE</scope>
</reference>
<comment type="caution">
    <text evidence="1">The sequence shown here is derived from an EMBL/GenBank/DDBJ whole genome shotgun (WGS) entry which is preliminary data.</text>
</comment>
<proteinExistence type="predicted"/>
<dbReference type="Proteomes" id="UP000663874">
    <property type="component" value="Unassembled WGS sequence"/>
</dbReference>
<gene>
    <name evidence="1" type="ORF">FNK824_LOCUS34803</name>
</gene>
<name>A0A820A9S8_9BILA</name>
<accession>A0A820A9S8</accession>
<feature type="non-terminal residue" evidence="1">
    <location>
        <position position="1"/>
    </location>
</feature>
<sequence>MYASNEDEFNNEDNDWVFLRQTSPPENPILHGAVNLVD</sequence>